<feature type="region of interest" description="Disordered" evidence="1">
    <location>
        <begin position="1"/>
        <end position="21"/>
    </location>
</feature>
<reference evidence="2" key="1">
    <citation type="submission" date="2020-04" db="EMBL/GenBank/DDBJ databases">
        <authorList>
            <person name="Chiriac C."/>
            <person name="Salcher M."/>
            <person name="Ghai R."/>
            <person name="Kavagutti S V."/>
        </authorList>
    </citation>
    <scope>NUCLEOTIDE SEQUENCE</scope>
</reference>
<organism evidence="2">
    <name type="scientific">uncultured Caudovirales phage</name>
    <dbReference type="NCBI Taxonomy" id="2100421"/>
    <lineage>
        <taxon>Viruses</taxon>
        <taxon>Duplodnaviria</taxon>
        <taxon>Heunggongvirae</taxon>
        <taxon>Uroviricota</taxon>
        <taxon>Caudoviricetes</taxon>
        <taxon>Peduoviridae</taxon>
        <taxon>Maltschvirus</taxon>
        <taxon>Maltschvirus maltsch</taxon>
    </lineage>
</organism>
<evidence type="ECO:0000256" key="1">
    <source>
        <dbReference type="SAM" id="MobiDB-lite"/>
    </source>
</evidence>
<dbReference type="EMBL" id="LR796151">
    <property type="protein sequence ID" value="CAB4121515.1"/>
    <property type="molecule type" value="Genomic_DNA"/>
</dbReference>
<accession>A0A6J5KJ13</accession>
<gene>
    <name evidence="2" type="ORF">UFOVP14_17</name>
</gene>
<proteinExistence type="predicted"/>
<protein>
    <submittedName>
        <fullName evidence="2">Uncharacterized protein</fullName>
    </submittedName>
</protein>
<sequence length="59" mass="6772">MLGNINRSSEKTEPFSPTDFMPWVEITEKEVQKPIEHEPIDSNTQAVRLKALFSKKGKL</sequence>
<name>A0A6J5KJ13_9CAUD</name>
<evidence type="ECO:0000313" key="2">
    <source>
        <dbReference type="EMBL" id="CAB4121515.1"/>
    </source>
</evidence>